<protein>
    <submittedName>
        <fullName evidence="1">Uncharacterized protein</fullName>
    </submittedName>
</protein>
<organism evidence="1 2">
    <name type="scientific">Aquisalinus luteolus</name>
    <dbReference type="NCBI Taxonomy" id="1566827"/>
    <lineage>
        <taxon>Bacteria</taxon>
        <taxon>Pseudomonadati</taxon>
        <taxon>Pseudomonadota</taxon>
        <taxon>Alphaproteobacteria</taxon>
        <taxon>Parvularculales</taxon>
        <taxon>Parvularculaceae</taxon>
        <taxon>Aquisalinus</taxon>
    </lineage>
</organism>
<reference evidence="1" key="1">
    <citation type="journal article" date="2014" name="Int. J. Syst. Evol. Microbiol.">
        <title>Complete genome sequence of Corynebacterium casei LMG S-19264T (=DSM 44701T), isolated from a smear-ripened cheese.</title>
        <authorList>
            <consortium name="US DOE Joint Genome Institute (JGI-PGF)"/>
            <person name="Walter F."/>
            <person name="Albersmeier A."/>
            <person name="Kalinowski J."/>
            <person name="Ruckert C."/>
        </authorList>
    </citation>
    <scope>NUCLEOTIDE SEQUENCE</scope>
    <source>
        <strain evidence="1">CGMCC 1.14984</strain>
    </source>
</reference>
<accession>A0A8J3A5U2</accession>
<comment type="caution">
    <text evidence="1">The sequence shown here is derived from an EMBL/GenBank/DDBJ whole genome shotgun (WGS) entry which is preliminary data.</text>
</comment>
<evidence type="ECO:0000313" key="1">
    <source>
        <dbReference type="EMBL" id="GGH94503.1"/>
    </source>
</evidence>
<proteinExistence type="predicted"/>
<sequence length="60" mass="6155">MAGKLAQDLLMEILSGPASKIGLEILLDGPGAATRGGGSVFPFKAIQRAGDVGEFGRIQQ</sequence>
<evidence type="ECO:0000313" key="2">
    <source>
        <dbReference type="Proteomes" id="UP000621856"/>
    </source>
</evidence>
<dbReference type="EMBL" id="BMGZ01000001">
    <property type="protein sequence ID" value="GGH94503.1"/>
    <property type="molecule type" value="Genomic_DNA"/>
</dbReference>
<reference evidence="1" key="2">
    <citation type="submission" date="2020-09" db="EMBL/GenBank/DDBJ databases">
        <authorList>
            <person name="Sun Q."/>
            <person name="Zhou Y."/>
        </authorList>
    </citation>
    <scope>NUCLEOTIDE SEQUENCE</scope>
    <source>
        <strain evidence="1">CGMCC 1.14984</strain>
    </source>
</reference>
<dbReference type="Proteomes" id="UP000621856">
    <property type="component" value="Unassembled WGS sequence"/>
</dbReference>
<dbReference type="AlphaFoldDB" id="A0A8J3A5U2"/>
<name>A0A8J3A5U2_9PROT</name>
<gene>
    <name evidence="1" type="ORF">GCM10011355_08840</name>
</gene>